<organism evidence="3">
    <name type="scientific">Phaeomonas parva</name>
    <dbReference type="NCBI Taxonomy" id="124430"/>
    <lineage>
        <taxon>Eukaryota</taxon>
        <taxon>Sar</taxon>
        <taxon>Stramenopiles</taxon>
        <taxon>Ochrophyta</taxon>
        <taxon>Pinguiophyceae</taxon>
        <taxon>Pinguiochrysidales</taxon>
        <taxon>Pinguiochrysidaceae</taxon>
        <taxon>Phaeomonas</taxon>
    </lineage>
</organism>
<reference evidence="3" key="1">
    <citation type="submission" date="2021-01" db="EMBL/GenBank/DDBJ databases">
        <authorList>
            <person name="Corre E."/>
            <person name="Pelletier E."/>
            <person name="Niang G."/>
            <person name="Scheremetjew M."/>
            <person name="Finn R."/>
            <person name="Kale V."/>
            <person name="Holt S."/>
            <person name="Cochrane G."/>
            <person name="Meng A."/>
            <person name="Brown T."/>
            <person name="Cohen L."/>
        </authorList>
    </citation>
    <scope>NUCLEOTIDE SEQUENCE</scope>
    <source>
        <strain evidence="3">CCMP2877</strain>
    </source>
</reference>
<keyword evidence="1" id="KW-0732">Signal</keyword>
<feature type="domain" description="Photosystem II Psb31 protein" evidence="2">
    <location>
        <begin position="59"/>
        <end position="140"/>
    </location>
</feature>
<feature type="chain" id="PRO_5031160682" description="Photosystem II Psb31 protein domain-containing protein" evidence="1">
    <location>
        <begin position="17"/>
        <end position="176"/>
    </location>
</feature>
<dbReference type="Pfam" id="PF18240">
    <property type="entry name" value="PSII_Pbs31"/>
    <property type="match status" value="1"/>
</dbReference>
<protein>
    <recommendedName>
        <fullName evidence="2">Photosystem II Psb31 protein domain-containing protein</fullName>
    </recommendedName>
</protein>
<sequence>MFRTFLFFAVLAAASAFTLAPRAGNMRMSMDRRAAVAKFGAALGAGLTLGASGAMADGAVSDATRARARGLQGPKILATKGEPAAVLEESTAFELFNAGGLKRKDQIQTATAAYKNLVAAAKSGDASATKSAYSEYLKATGLDKPSPFNNAKDNFQGSSSDFNWTKNTELGYTYVR</sequence>
<evidence type="ECO:0000313" key="3">
    <source>
        <dbReference type="EMBL" id="CAD9265260.1"/>
    </source>
</evidence>
<dbReference type="EMBL" id="HBGJ01037477">
    <property type="protein sequence ID" value="CAD9265260.1"/>
    <property type="molecule type" value="Transcribed_RNA"/>
</dbReference>
<proteinExistence type="predicted"/>
<evidence type="ECO:0000256" key="1">
    <source>
        <dbReference type="SAM" id="SignalP"/>
    </source>
</evidence>
<name>A0A7S1UF91_9STRA</name>
<gene>
    <name evidence="3" type="ORF">PPAR1163_LOCUS23676</name>
</gene>
<dbReference type="AlphaFoldDB" id="A0A7S1UF91"/>
<dbReference type="Gene3D" id="1.20.120.1740">
    <property type="entry name" value="Sodium ion translocating NADH-quinone reductase subunit C-like"/>
    <property type="match status" value="1"/>
</dbReference>
<accession>A0A7S1UF91</accession>
<feature type="signal peptide" evidence="1">
    <location>
        <begin position="1"/>
        <end position="16"/>
    </location>
</feature>
<dbReference type="InterPro" id="IPR040933">
    <property type="entry name" value="PSII_Pbs31"/>
</dbReference>
<evidence type="ECO:0000259" key="2">
    <source>
        <dbReference type="Pfam" id="PF18240"/>
    </source>
</evidence>